<organism evidence="2 3">
    <name type="scientific">Deinococcus yavapaiensis KR-236</name>
    <dbReference type="NCBI Taxonomy" id="694435"/>
    <lineage>
        <taxon>Bacteria</taxon>
        <taxon>Thermotogati</taxon>
        <taxon>Deinococcota</taxon>
        <taxon>Deinococci</taxon>
        <taxon>Deinococcales</taxon>
        <taxon>Deinococcaceae</taxon>
        <taxon>Deinococcus</taxon>
    </lineage>
</organism>
<evidence type="ECO:0000313" key="2">
    <source>
        <dbReference type="EMBL" id="PYE51922.1"/>
    </source>
</evidence>
<dbReference type="SUPFAM" id="SSF56112">
    <property type="entry name" value="Protein kinase-like (PK-like)"/>
    <property type="match status" value="1"/>
</dbReference>
<comment type="caution">
    <text evidence="2">The sequence shown here is derived from an EMBL/GenBank/DDBJ whole genome shotgun (WGS) entry which is preliminary data.</text>
</comment>
<evidence type="ECO:0000313" key="3">
    <source>
        <dbReference type="Proteomes" id="UP000248326"/>
    </source>
</evidence>
<protein>
    <submittedName>
        <fullName evidence="2">Fructosamine-3-kinase</fullName>
    </submittedName>
</protein>
<dbReference type="EMBL" id="QJSX01000014">
    <property type="protein sequence ID" value="PYE51922.1"/>
    <property type="molecule type" value="Genomic_DNA"/>
</dbReference>
<dbReference type="InterPro" id="IPR002575">
    <property type="entry name" value="Aminoglycoside_PTrfase"/>
</dbReference>
<keyword evidence="3" id="KW-1185">Reference proteome</keyword>
<dbReference type="GO" id="GO:0016301">
    <property type="term" value="F:kinase activity"/>
    <property type="evidence" value="ECO:0007669"/>
    <property type="project" value="UniProtKB-KW"/>
</dbReference>
<name>A0A318S8G8_9DEIO</name>
<sequence length="440" mass="47809">MSSRVTADVRALVLHPTEALVLTVEGVLPSATTSKNVQDGAGVPDLFAFLVPEKLRFLRRLAFTFERTAPDAWHLEGTFALEAAGECLALGAWTPIDALGETDAAFARLAFAPDERIPWWRRGWLREALAWLDGALEALGERREGDPTFVRSWQISALYRVRTTDGTRYLKAVPSFFARESRVTRWLHELHTSAAPAVLAARGDTLFLMASAGDRSFGEEDALSLARHLAAVQRLTETRHADLLALGCARRSLADLAADVHALLASDPLLSVGDLSAADVAALRALEPRLIEACERLAASPIASTVVHGDLHAGNVMFDGSIPTLLDWSDAALGFPFLDANPAYFLAKEAPREAEDAMRDAYLQAWTNVLPLPDLRALHADATLLGELHRAVSYVKFIAPHVPDPAEWADAHVWHLKRALELARLSDAPLPTRGAAAGTD</sequence>
<gene>
    <name evidence="2" type="ORF">DES52_114123</name>
</gene>
<proteinExistence type="predicted"/>
<dbReference type="Gene3D" id="3.90.1200.10">
    <property type="match status" value="1"/>
</dbReference>
<dbReference type="InterPro" id="IPR011009">
    <property type="entry name" value="Kinase-like_dom_sf"/>
</dbReference>
<reference evidence="2 3" key="1">
    <citation type="submission" date="2018-06" db="EMBL/GenBank/DDBJ databases">
        <title>Genomic Encyclopedia of Type Strains, Phase IV (KMG-IV): sequencing the most valuable type-strain genomes for metagenomic binning, comparative biology and taxonomic classification.</title>
        <authorList>
            <person name="Goeker M."/>
        </authorList>
    </citation>
    <scope>NUCLEOTIDE SEQUENCE [LARGE SCALE GENOMIC DNA]</scope>
    <source>
        <strain evidence="2 3">DSM 18048</strain>
    </source>
</reference>
<dbReference type="Proteomes" id="UP000248326">
    <property type="component" value="Unassembled WGS sequence"/>
</dbReference>
<keyword evidence="2" id="KW-0808">Transferase</keyword>
<dbReference type="OrthoDB" id="101887at2"/>
<feature type="domain" description="Aminoglycoside phosphotransferase" evidence="1">
    <location>
        <begin position="156"/>
        <end position="371"/>
    </location>
</feature>
<evidence type="ECO:0000259" key="1">
    <source>
        <dbReference type="Pfam" id="PF01636"/>
    </source>
</evidence>
<dbReference type="Pfam" id="PF01636">
    <property type="entry name" value="APH"/>
    <property type="match status" value="1"/>
</dbReference>
<dbReference type="RefSeq" id="WP_110887947.1">
    <property type="nucleotide sequence ID" value="NZ_QJSX01000014.1"/>
</dbReference>
<keyword evidence="2" id="KW-0418">Kinase</keyword>
<dbReference type="AlphaFoldDB" id="A0A318S8G8"/>
<accession>A0A318S8G8</accession>